<evidence type="ECO:0000313" key="2">
    <source>
        <dbReference type="Proteomes" id="UP001355207"/>
    </source>
</evidence>
<dbReference type="RefSeq" id="XP_066075483.1">
    <property type="nucleotide sequence ID" value="XM_066219386.1"/>
</dbReference>
<name>A0AAX4JTG9_9TREE</name>
<reference evidence="1 2" key="1">
    <citation type="submission" date="2024-01" db="EMBL/GenBank/DDBJ databases">
        <title>Comparative genomics of Cryptococcus and Kwoniella reveals pathogenesis evolution and contrasting modes of karyotype evolution via chromosome fusion or intercentromeric recombination.</title>
        <authorList>
            <person name="Coelho M.A."/>
            <person name="David-Palma M."/>
            <person name="Shea T."/>
            <person name="Bowers K."/>
            <person name="McGinley-Smith S."/>
            <person name="Mohammad A.W."/>
            <person name="Gnirke A."/>
            <person name="Yurkov A.M."/>
            <person name="Nowrousian M."/>
            <person name="Sun S."/>
            <person name="Cuomo C.A."/>
            <person name="Heitman J."/>
        </authorList>
    </citation>
    <scope>NUCLEOTIDE SEQUENCE [LARGE SCALE GENOMIC DNA]</scope>
    <source>
        <strain evidence="1 2">CBS 6074</strain>
    </source>
</reference>
<evidence type="ECO:0000313" key="1">
    <source>
        <dbReference type="EMBL" id="WWC88720.1"/>
    </source>
</evidence>
<dbReference type="GeneID" id="91094303"/>
<sequence>MRIFIVYPSIEEDLVEDELSALFINHPFPTTSTHLRKLSLLQQCEHLTIHDLPSAIAFIQAQQSIGETTLIFPNIRKLILGSNLILSLALELDTDGVERVQELSNFIQPDEICAWFPLPPLPNAQIISPFHSAGQQSIKTPLNGNHIDNLFDLSEEYENEAENKHKEDYEEAEEPTTLSEDTLYEILQYSSSLYNKANSLRYLLSSFEPEKFTLHNVTTQNLPYIKSVKEYKVFFSNSHAKIDFAVAKKQYPMWEDLITESTNLKRAVRIAESLPFDLSKLDRKYIFIDAEYTDDPSELGKGETIIDDGDYTLTDQVDEDNDLSLDISEEAEECLNTGRKVEKLVRGLLALQPWYDQFKKSMVFTSSKDMKFCECCRGM</sequence>
<accession>A0AAX4JTG9</accession>
<dbReference type="EMBL" id="CP144101">
    <property type="protein sequence ID" value="WWC88720.1"/>
    <property type="molecule type" value="Genomic_DNA"/>
</dbReference>
<gene>
    <name evidence="1" type="ORF">L201_003633</name>
</gene>
<dbReference type="AlphaFoldDB" id="A0AAX4JTG9"/>
<dbReference type="Proteomes" id="UP001355207">
    <property type="component" value="Chromosome 4"/>
</dbReference>
<protein>
    <submittedName>
        <fullName evidence="1">Uncharacterized protein</fullName>
    </submittedName>
</protein>
<organism evidence="1 2">
    <name type="scientific">Kwoniella dendrophila CBS 6074</name>
    <dbReference type="NCBI Taxonomy" id="1295534"/>
    <lineage>
        <taxon>Eukaryota</taxon>
        <taxon>Fungi</taxon>
        <taxon>Dikarya</taxon>
        <taxon>Basidiomycota</taxon>
        <taxon>Agaricomycotina</taxon>
        <taxon>Tremellomycetes</taxon>
        <taxon>Tremellales</taxon>
        <taxon>Cryptococcaceae</taxon>
        <taxon>Kwoniella</taxon>
    </lineage>
</organism>
<keyword evidence="2" id="KW-1185">Reference proteome</keyword>
<proteinExistence type="predicted"/>